<proteinExistence type="predicted"/>
<dbReference type="InterPro" id="IPR014973">
    <property type="entry name" value="DUF1835"/>
</dbReference>
<evidence type="ECO:0000313" key="2">
    <source>
        <dbReference type="EMBL" id="NIA69524.1"/>
    </source>
</evidence>
<protein>
    <submittedName>
        <fullName evidence="2">DUF1835 domain-containing protein</fullName>
    </submittedName>
</protein>
<name>A0A967K9V2_9PROT</name>
<evidence type="ECO:0000313" key="3">
    <source>
        <dbReference type="Proteomes" id="UP000761264"/>
    </source>
</evidence>
<feature type="domain" description="DUF1835" evidence="1">
    <location>
        <begin position="24"/>
        <end position="133"/>
    </location>
</feature>
<dbReference type="Pfam" id="PF08874">
    <property type="entry name" value="DUF1835"/>
    <property type="match status" value="1"/>
</dbReference>
<comment type="caution">
    <text evidence="2">The sequence shown here is derived from an EMBL/GenBank/DDBJ whole genome shotgun (WGS) entry which is preliminary data.</text>
</comment>
<dbReference type="AlphaFoldDB" id="A0A967K9V2"/>
<evidence type="ECO:0000259" key="1">
    <source>
        <dbReference type="Pfam" id="PF08874"/>
    </source>
</evidence>
<keyword evidence="3" id="KW-1185">Reference proteome</keyword>
<accession>A0A967K9V2</accession>
<dbReference type="RefSeq" id="WP_167225220.1">
    <property type="nucleotide sequence ID" value="NZ_JAAQPH010000009.1"/>
</dbReference>
<sequence>MALAETNIDKIAFLPLNPSTEPILHIRCGSDIYEDLREAGIPGSFLEVSDPVCQGPLDPSLSEEVLRRQRADFIAATYHEIGDAAAVLAKLEAEDAGLTQLGRFGKIVLWFEHDLYDQAILIRLLALLRTAPQFHDRLFLINIGAVPGVDRFVGLGQLSPQQLANLWGQEKPVSPAQFDEADRLWRAYTTGDPLHLQEVLQKTDGALPFLVPAMKRHLQELPWRDTGLGLTEQLALKALAEGAETPGRVFALIMENLEPLPYLGDAMFWPLLAGLATAPQPAVTAFSDWRAPLSLTDFGRELLGGRACWTDHNPLDRWIGGLHLKGNHPPYLWDPGAGQAVTNT</sequence>
<reference evidence="2" key="1">
    <citation type="submission" date="2020-03" db="EMBL/GenBank/DDBJ databases">
        <title>Genome of Pelagibius litoralis DSM 21314T.</title>
        <authorList>
            <person name="Wang G."/>
        </authorList>
    </citation>
    <scope>NUCLEOTIDE SEQUENCE</scope>
    <source>
        <strain evidence="2">DSM 21314</strain>
    </source>
</reference>
<dbReference type="EMBL" id="JAAQPH010000009">
    <property type="protein sequence ID" value="NIA69524.1"/>
    <property type="molecule type" value="Genomic_DNA"/>
</dbReference>
<gene>
    <name evidence="2" type="ORF">HBA54_13060</name>
</gene>
<dbReference type="Proteomes" id="UP000761264">
    <property type="component" value="Unassembled WGS sequence"/>
</dbReference>
<organism evidence="2 3">
    <name type="scientific">Pelagibius litoralis</name>
    <dbReference type="NCBI Taxonomy" id="374515"/>
    <lineage>
        <taxon>Bacteria</taxon>
        <taxon>Pseudomonadati</taxon>
        <taxon>Pseudomonadota</taxon>
        <taxon>Alphaproteobacteria</taxon>
        <taxon>Rhodospirillales</taxon>
        <taxon>Rhodovibrionaceae</taxon>
        <taxon>Pelagibius</taxon>
    </lineage>
</organism>